<dbReference type="EMBL" id="CM043015">
    <property type="protein sequence ID" value="KAI4469767.1"/>
    <property type="molecule type" value="Genomic_DNA"/>
</dbReference>
<protein>
    <submittedName>
        <fullName evidence="1">Thap domain-containing protein 9</fullName>
    </submittedName>
</protein>
<organism evidence="1 2">
    <name type="scientific">Holotrichia oblita</name>
    <name type="common">Chafer beetle</name>
    <dbReference type="NCBI Taxonomy" id="644536"/>
    <lineage>
        <taxon>Eukaryota</taxon>
        <taxon>Metazoa</taxon>
        <taxon>Ecdysozoa</taxon>
        <taxon>Arthropoda</taxon>
        <taxon>Hexapoda</taxon>
        <taxon>Insecta</taxon>
        <taxon>Pterygota</taxon>
        <taxon>Neoptera</taxon>
        <taxon>Endopterygota</taxon>
        <taxon>Coleoptera</taxon>
        <taxon>Polyphaga</taxon>
        <taxon>Scarabaeiformia</taxon>
        <taxon>Scarabaeidae</taxon>
        <taxon>Melolonthinae</taxon>
        <taxon>Holotrichia</taxon>
    </lineage>
</organism>
<evidence type="ECO:0000313" key="2">
    <source>
        <dbReference type="Proteomes" id="UP001056778"/>
    </source>
</evidence>
<gene>
    <name evidence="1" type="ORF">MML48_1g02414</name>
</gene>
<reference evidence="1" key="1">
    <citation type="submission" date="2022-04" db="EMBL/GenBank/DDBJ databases">
        <title>Chromosome-scale genome assembly of Holotrichia oblita Faldermann.</title>
        <authorList>
            <person name="Rongchong L."/>
        </authorList>
    </citation>
    <scope>NUCLEOTIDE SEQUENCE</scope>
    <source>
        <strain evidence="1">81SQS9</strain>
    </source>
</reference>
<keyword evidence="2" id="KW-1185">Reference proteome</keyword>
<accession>A0ACB9TSM1</accession>
<evidence type="ECO:0000313" key="1">
    <source>
        <dbReference type="EMBL" id="KAI4469767.1"/>
    </source>
</evidence>
<proteinExistence type="predicted"/>
<comment type="caution">
    <text evidence="1">The sequence shown here is derived from an EMBL/GenBank/DDBJ whole genome shotgun (WGS) entry which is preliminary data.</text>
</comment>
<dbReference type="Proteomes" id="UP001056778">
    <property type="component" value="Chromosome 1"/>
</dbReference>
<sequence length="156" mass="18315">MAIYYTHNEEMTGYWLLSSVYRYCQGNSLQSCQVYSERFPNRRTPKLKTFAAVERRLRETRRFPPVSINYGRARTPEIEEDILDRIEQNPKLSSKRLGLEQLFSNKKVAHDTSVSPSIKEEHRSNRDKLPTFNSNINQIANILTKGRPAEQLNYFN</sequence>
<name>A0ACB9TSM1_HOLOL</name>